<evidence type="ECO:0000313" key="3">
    <source>
        <dbReference type="EMBL" id="MBJ7602447.1"/>
    </source>
</evidence>
<gene>
    <name evidence="3" type="ORF">JF888_04530</name>
</gene>
<accession>A0A934KF19</accession>
<proteinExistence type="inferred from homology"/>
<dbReference type="Pfam" id="PF12850">
    <property type="entry name" value="Metallophos_2"/>
    <property type="match status" value="1"/>
</dbReference>
<dbReference type="SUPFAM" id="SSF56300">
    <property type="entry name" value="Metallo-dependent phosphatases"/>
    <property type="match status" value="1"/>
</dbReference>
<dbReference type="Proteomes" id="UP000620075">
    <property type="component" value="Unassembled WGS sequence"/>
</dbReference>
<reference evidence="3 4" key="1">
    <citation type="submission" date="2020-10" db="EMBL/GenBank/DDBJ databases">
        <title>Ca. Dormibacterota MAGs.</title>
        <authorList>
            <person name="Montgomery K."/>
        </authorList>
    </citation>
    <scope>NUCLEOTIDE SEQUENCE [LARGE SCALE GENOMIC DNA]</scope>
    <source>
        <strain evidence="3">SC8811_S16_3</strain>
    </source>
</reference>
<dbReference type="RefSeq" id="WP_338176962.1">
    <property type="nucleotide sequence ID" value="NZ_JAEKNQ010000019.1"/>
</dbReference>
<dbReference type="InterPro" id="IPR024654">
    <property type="entry name" value="Calcineurin-like_PHP_lpxH"/>
</dbReference>
<evidence type="ECO:0000256" key="1">
    <source>
        <dbReference type="ARBA" id="ARBA00008950"/>
    </source>
</evidence>
<dbReference type="Gene3D" id="3.60.21.10">
    <property type="match status" value="1"/>
</dbReference>
<dbReference type="InterPro" id="IPR029052">
    <property type="entry name" value="Metallo-depent_PP-like"/>
</dbReference>
<comment type="caution">
    <text evidence="3">The sequence shown here is derived from an EMBL/GenBank/DDBJ whole genome shotgun (WGS) entry which is preliminary data.</text>
</comment>
<evidence type="ECO:0000259" key="2">
    <source>
        <dbReference type="Pfam" id="PF12850"/>
    </source>
</evidence>
<protein>
    <submittedName>
        <fullName evidence="3">Metallophosphoesterase family protein</fullName>
    </submittedName>
</protein>
<evidence type="ECO:0000313" key="4">
    <source>
        <dbReference type="Proteomes" id="UP000620075"/>
    </source>
</evidence>
<name>A0A934KF19_9BACT</name>
<feature type="domain" description="Calcineurin-like phosphoesterase" evidence="2">
    <location>
        <begin position="4"/>
        <end position="141"/>
    </location>
</feature>
<organism evidence="3 4">
    <name type="scientific">Candidatus Dormiibacter inghamiae</name>
    <dbReference type="NCBI Taxonomy" id="3127013"/>
    <lineage>
        <taxon>Bacteria</taxon>
        <taxon>Bacillati</taxon>
        <taxon>Candidatus Dormiibacterota</taxon>
        <taxon>Candidatus Dormibacteria</taxon>
        <taxon>Candidatus Dormibacterales</taxon>
        <taxon>Candidatus Dormibacteraceae</taxon>
        <taxon>Candidatus Dormiibacter</taxon>
    </lineage>
</organism>
<comment type="similarity">
    <text evidence="1">Belongs to the metallophosphoesterase superfamily. YfcE family.</text>
</comment>
<dbReference type="EMBL" id="JAEKNQ010000019">
    <property type="protein sequence ID" value="MBJ7602447.1"/>
    <property type="molecule type" value="Genomic_DNA"/>
</dbReference>
<sequence length="155" mass="17429">MVRLGLIGDTQGRYSVGRLLGFVAKQFQDVDEIWHVGDWQEERVLEGLRALGKPLEVVNGNAPDDPRFPMIVRRHLEGLELGMVHRPPKPGDAWVEECDIVIHGHTHRWRDEVAGRTRFINVATPTASFSHERTLGILTLRAGAAELTRKVVKLA</sequence>
<dbReference type="AlphaFoldDB" id="A0A934KF19"/>